<dbReference type="CTD" id="4519"/>
<keyword evidence="7 19" id="KW-0679">Respiratory chain</keyword>
<keyword evidence="12 19" id="KW-1133">Transmembrane helix</keyword>
<feature type="transmembrane region" description="Helical" evidence="19">
    <location>
        <begin position="279"/>
        <end position="298"/>
    </location>
</feature>
<evidence type="ECO:0000256" key="17">
    <source>
        <dbReference type="PIRSR" id="PIRSR038885-1"/>
    </source>
</evidence>
<evidence type="ECO:0000256" key="15">
    <source>
        <dbReference type="ARBA" id="ARBA00023128"/>
    </source>
</evidence>
<keyword evidence="5 19" id="KW-0813">Transport</keyword>
<keyword evidence="8 19" id="KW-0812">Transmembrane</keyword>
<feature type="transmembrane region" description="Helical" evidence="19">
    <location>
        <begin position="69"/>
        <end position="91"/>
    </location>
</feature>
<dbReference type="GO" id="GO:0005743">
    <property type="term" value="C:mitochondrial inner membrane"/>
    <property type="evidence" value="ECO:0007669"/>
    <property type="project" value="UniProtKB-SubCell"/>
</dbReference>
<evidence type="ECO:0000256" key="3">
    <source>
        <dbReference type="ARBA" id="ARBA00011649"/>
    </source>
</evidence>
<comment type="cofactor">
    <cofactor evidence="18">
        <name>heme</name>
        <dbReference type="ChEBI" id="CHEBI:30413"/>
    </cofactor>
    <text evidence="18">Binds 2 heme groups non-covalently.</text>
</comment>
<dbReference type="CDD" id="cd00284">
    <property type="entry name" value="Cytochrome_b_N"/>
    <property type="match status" value="1"/>
</dbReference>
<feature type="binding site" description="axial binding residue" evidence="18">
    <location>
        <position position="188"/>
    </location>
    <ligand>
        <name>heme b</name>
        <dbReference type="ChEBI" id="CHEBI:60344"/>
        <label>b566</label>
    </ligand>
    <ligandPart>
        <name>Fe</name>
        <dbReference type="ChEBI" id="CHEBI:18248"/>
    </ligandPart>
</feature>
<evidence type="ECO:0000259" key="21">
    <source>
        <dbReference type="PROSITE" id="PS51003"/>
    </source>
</evidence>
<protein>
    <recommendedName>
        <fullName evidence="4 19">Cytochrome b</fullName>
    </recommendedName>
</protein>
<dbReference type="PROSITE" id="PS51002">
    <property type="entry name" value="CYTB_NTER"/>
    <property type="match status" value="1"/>
</dbReference>
<keyword evidence="14" id="KW-0830">Ubiquinone</keyword>
<reference evidence="22" key="1">
    <citation type="submission" date="2004-10" db="EMBL/GenBank/DDBJ databases">
        <title>Compact mitochondrial genome of mite.</title>
        <authorList>
            <person name="Mitani H."/>
            <person name="Shao R."/>
            <person name="Takahashi M."/>
            <person name="Fukunaga M."/>
        </authorList>
    </citation>
    <scope>NUCLEOTIDE SEQUENCE</scope>
</reference>
<dbReference type="InterPro" id="IPR005798">
    <property type="entry name" value="Cyt_b/b6_C"/>
</dbReference>
<keyword evidence="13 18" id="KW-0408">Iron</keyword>
<dbReference type="SUPFAM" id="SSF81342">
    <property type="entry name" value="Transmembrane di-heme cytochromes"/>
    <property type="match status" value="1"/>
</dbReference>
<evidence type="ECO:0000256" key="7">
    <source>
        <dbReference type="ARBA" id="ARBA00022660"/>
    </source>
</evidence>
<comment type="cofactor">
    <cofactor evidence="19">
        <name>heme b</name>
        <dbReference type="ChEBI" id="CHEBI:60344"/>
    </cofactor>
    <text evidence="19">Binds 2 heme groups non-covalently.</text>
</comment>
<evidence type="ECO:0000256" key="14">
    <source>
        <dbReference type="ARBA" id="ARBA00023075"/>
    </source>
</evidence>
<organism evidence="22">
    <name type="scientific">Leptotrombidium deliense</name>
    <dbReference type="NCBI Taxonomy" id="299467"/>
    <lineage>
        <taxon>Eukaryota</taxon>
        <taxon>Metazoa</taxon>
        <taxon>Ecdysozoa</taxon>
        <taxon>Arthropoda</taxon>
        <taxon>Chelicerata</taxon>
        <taxon>Arachnida</taxon>
        <taxon>Acari</taxon>
        <taxon>Acariformes</taxon>
        <taxon>Trombidiformes</taxon>
        <taxon>Prostigmata</taxon>
        <taxon>Anystina</taxon>
        <taxon>Parasitengona</taxon>
        <taxon>Trombiculoidea</taxon>
        <taxon>Trombiculidae</taxon>
        <taxon>Leptotrombidium</taxon>
    </lineage>
</organism>
<dbReference type="InterPro" id="IPR027387">
    <property type="entry name" value="Cytb/b6-like_sf"/>
</dbReference>
<dbReference type="InterPro" id="IPR048260">
    <property type="entry name" value="Cytochrome_b_C_euk/bac"/>
</dbReference>
<dbReference type="GO" id="GO:0006122">
    <property type="term" value="P:mitochondrial electron transport, ubiquinol to cytochrome c"/>
    <property type="evidence" value="ECO:0007669"/>
    <property type="project" value="TreeGrafter"/>
</dbReference>
<evidence type="ECO:0000256" key="19">
    <source>
        <dbReference type="RuleBase" id="RU362117"/>
    </source>
</evidence>
<keyword evidence="15 19" id="KW-0496">Mitochondrion</keyword>
<dbReference type="PANTHER" id="PTHR19271:SF16">
    <property type="entry name" value="CYTOCHROME B"/>
    <property type="match status" value="1"/>
</dbReference>
<evidence type="ECO:0000256" key="12">
    <source>
        <dbReference type="ARBA" id="ARBA00022989"/>
    </source>
</evidence>
<dbReference type="PROSITE" id="PS51003">
    <property type="entry name" value="CYTB_CTER"/>
    <property type="match status" value="1"/>
</dbReference>
<dbReference type="EMBL" id="AB194044">
    <property type="protein sequence ID" value="BAE47098.1"/>
    <property type="molecule type" value="Genomic_DNA"/>
</dbReference>
<evidence type="ECO:0000256" key="18">
    <source>
        <dbReference type="PIRSR" id="PIRSR038885-2"/>
    </source>
</evidence>
<comment type="similarity">
    <text evidence="19">Belongs to the cytochrome b family.</text>
</comment>
<evidence type="ECO:0000256" key="1">
    <source>
        <dbReference type="ARBA" id="ARBA00002566"/>
    </source>
</evidence>
<comment type="function">
    <text evidence="1 19">Component of the ubiquinol-cytochrome c reductase complex (complex III or cytochrome b-c1 complex) that is part of the mitochondrial respiratory chain. The b-c1 complex mediates electron transfer from ubiquinol to cytochrome c. Contributes to the generation of a proton gradient across the mitochondrial membrane that is then used for ATP synthesis.</text>
</comment>
<dbReference type="PANTHER" id="PTHR19271">
    <property type="entry name" value="CYTOCHROME B"/>
    <property type="match status" value="1"/>
</dbReference>
<dbReference type="RefSeq" id="YP_398816.1">
    <property type="nucleotide sequence ID" value="NC_007600.1"/>
</dbReference>
<gene>
    <name evidence="22" type="primary">cytb</name>
</gene>
<accession>Q3C2J9</accession>
<dbReference type="InterPro" id="IPR048259">
    <property type="entry name" value="Cytochrome_b_N_euk/bac"/>
</dbReference>
<evidence type="ECO:0000256" key="8">
    <source>
        <dbReference type="ARBA" id="ARBA00022692"/>
    </source>
</evidence>
<dbReference type="GeneID" id="3776034"/>
<evidence type="ECO:0000256" key="13">
    <source>
        <dbReference type="ARBA" id="ARBA00023004"/>
    </source>
</evidence>
<geneLocation type="mitochondrion" evidence="22"/>
<dbReference type="InterPro" id="IPR016174">
    <property type="entry name" value="Di-haem_cyt_TM"/>
</dbReference>
<dbReference type="PIRSF" id="PIRSF038885">
    <property type="entry name" value="COB"/>
    <property type="match status" value="1"/>
</dbReference>
<evidence type="ECO:0000256" key="4">
    <source>
        <dbReference type="ARBA" id="ARBA00013531"/>
    </source>
</evidence>
<keyword evidence="16 19" id="KW-0472">Membrane</keyword>
<proteinExistence type="inferred from homology"/>
<dbReference type="InterPro" id="IPR030689">
    <property type="entry name" value="Cytochrome_b"/>
</dbReference>
<evidence type="ECO:0000256" key="6">
    <source>
        <dbReference type="ARBA" id="ARBA00022617"/>
    </source>
</evidence>
<dbReference type="InterPro" id="IPR036150">
    <property type="entry name" value="Cyt_b/b6_C_sf"/>
</dbReference>
<dbReference type="SUPFAM" id="SSF81648">
    <property type="entry name" value="a domain/subunit of cytochrome bc1 complex (Ubiquinol-cytochrome c reductase)"/>
    <property type="match status" value="1"/>
</dbReference>
<keyword evidence="9 18" id="KW-0479">Metal-binding</keyword>
<dbReference type="VEuPathDB" id="VectorBase:LDEU014496"/>
<dbReference type="GO" id="GO:0016491">
    <property type="term" value="F:oxidoreductase activity"/>
    <property type="evidence" value="ECO:0007669"/>
    <property type="project" value="UniProtKB-UniRule"/>
</dbReference>
<dbReference type="InterPro" id="IPR005797">
    <property type="entry name" value="Cyt_b/b6_N"/>
</dbReference>
<dbReference type="Pfam" id="PF00033">
    <property type="entry name" value="Cytochrome_B"/>
    <property type="match status" value="1"/>
</dbReference>
<feature type="binding site" description="axial binding residue" evidence="18">
    <location>
        <position position="89"/>
    </location>
    <ligand>
        <name>heme b</name>
        <dbReference type="ChEBI" id="CHEBI:60344"/>
        <label>b566</label>
    </ligand>
    <ligandPart>
        <name>Fe</name>
        <dbReference type="ChEBI" id="CHEBI:18248"/>
    </ligandPart>
</feature>
<evidence type="ECO:0000256" key="2">
    <source>
        <dbReference type="ARBA" id="ARBA00004448"/>
    </source>
</evidence>
<feature type="domain" description="Cytochrome b/b6 N-terminal region profile" evidence="20">
    <location>
        <begin position="1"/>
        <end position="201"/>
    </location>
</feature>
<evidence type="ECO:0000256" key="16">
    <source>
        <dbReference type="ARBA" id="ARBA00023136"/>
    </source>
</evidence>
<sequence length="352" mass="39692">MKNRLAQNFQEITSLPTPVSISYLWNMGSMLGMVLVLQILSGVFISMHYNSLEAFESVIHISRDVEMGMVMRSIHANGASFFFILIYTHIFRGIMFSSYKKPITWSSGSIMFLMLMGAAFLGYVLPWGQMSFWGATVITSLASAIPLIGKDIVEWLWGGFSVGFPTLSRFFSLHFLIPLLIAGLSMIHLLGLHTTGSSNPIGSKNDQDKIDFHPYFTIKDLFYFAITFFMFLLVSLKTPYLLMDPDNFSPANPMSTPVHIQPEWYFLFAYAILRSIPNKLGGVLALVLSVIILFPLMIKKKMNIKYSPRTKVILSLMLFSFILLTWIGAMPPEPPYSQLGAFGGILYFISFL</sequence>
<dbReference type="Gene3D" id="1.20.810.10">
    <property type="entry name" value="Cytochrome Bc1 Complex, Chain C"/>
    <property type="match status" value="1"/>
</dbReference>
<evidence type="ECO:0000256" key="9">
    <source>
        <dbReference type="ARBA" id="ARBA00022723"/>
    </source>
</evidence>
<evidence type="ECO:0000256" key="10">
    <source>
        <dbReference type="ARBA" id="ARBA00022792"/>
    </source>
</evidence>
<feature type="binding site" description="axial binding residue" evidence="18">
    <location>
        <position position="174"/>
    </location>
    <ligand>
        <name>heme b</name>
        <dbReference type="ChEBI" id="CHEBI:60344"/>
        <label>b562</label>
    </ligand>
    <ligandPart>
        <name>Fe</name>
        <dbReference type="ChEBI" id="CHEBI:18248"/>
    </ligandPart>
</feature>
<comment type="subunit">
    <text evidence="3">The main subunits of complex b-c1 are: cytochrome b, cytochrome c1 and the Rieske protein.</text>
</comment>
<feature type="domain" description="Cytochrome b/b6 C-terminal region profile" evidence="21">
    <location>
        <begin position="202"/>
        <end position="352"/>
    </location>
</feature>
<feature type="transmembrane region" description="Helical" evidence="19">
    <location>
        <begin position="103"/>
        <end position="125"/>
    </location>
</feature>
<keyword evidence="10" id="KW-0999">Mitochondrion inner membrane</keyword>
<evidence type="ECO:0000313" key="22">
    <source>
        <dbReference type="EMBL" id="BAE47098.1"/>
    </source>
</evidence>
<dbReference type="AlphaFoldDB" id="Q3C2J9"/>
<feature type="transmembrane region" description="Helical" evidence="19">
    <location>
        <begin position="30"/>
        <end position="49"/>
    </location>
</feature>
<keyword evidence="11 19" id="KW-0249">Electron transport</keyword>
<feature type="binding site" evidence="17">
    <location>
        <position position="193"/>
    </location>
    <ligand>
        <name>a ubiquinone</name>
        <dbReference type="ChEBI" id="CHEBI:16389"/>
    </ligand>
</feature>
<name>Q3C2J9_9ACAR</name>
<evidence type="ECO:0000256" key="5">
    <source>
        <dbReference type="ARBA" id="ARBA00022448"/>
    </source>
</evidence>
<feature type="transmembrane region" description="Helical" evidence="19">
    <location>
        <begin position="310"/>
        <end position="329"/>
    </location>
</feature>
<keyword evidence="6 18" id="KW-0349">Heme</keyword>
<dbReference type="CDD" id="cd00290">
    <property type="entry name" value="cytochrome_b_C"/>
    <property type="match status" value="1"/>
</dbReference>
<dbReference type="GO" id="GO:0046872">
    <property type="term" value="F:metal ion binding"/>
    <property type="evidence" value="ECO:0007669"/>
    <property type="project" value="UniProtKB-UniRule"/>
</dbReference>
<dbReference type="GO" id="GO:0008121">
    <property type="term" value="F:quinol-cytochrome-c reductase activity"/>
    <property type="evidence" value="ECO:0007669"/>
    <property type="project" value="InterPro"/>
</dbReference>
<feature type="transmembrane region" description="Helical" evidence="19">
    <location>
        <begin position="170"/>
        <end position="190"/>
    </location>
</feature>
<feature type="transmembrane region" description="Helical" evidence="19">
    <location>
        <begin position="221"/>
        <end position="242"/>
    </location>
</feature>
<comment type="subcellular location">
    <subcellularLocation>
        <location evidence="2">Mitochondrion inner membrane</location>
        <topology evidence="2">Multi-pass membrane protein</topology>
    </subcellularLocation>
</comment>
<feature type="binding site" description="axial binding residue" evidence="18">
    <location>
        <position position="75"/>
    </location>
    <ligand>
        <name>heme b</name>
        <dbReference type="ChEBI" id="CHEBI:60344"/>
        <label>b562</label>
    </ligand>
    <ligandPart>
        <name>Fe</name>
        <dbReference type="ChEBI" id="CHEBI:18248"/>
    </ligandPart>
</feature>
<evidence type="ECO:0000259" key="20">
    <source>
        <dbReference type="PROSITE" id="PS51002"/>
    </source>
</evidence>
<evidence type="ECO:0000256" key="11">
    <source>
        <dbReference type="ARBA" id="ARBA00022982"/>
    </source>
</evidence>
<dbReference type="Pfam" id="PF00032">
    <property type="entry name" value="Cytochrom_B_C"/>
    <property type="match status" value="1"/>
</dbReference>
<dbReference type="GO" id="GO:0045275">
    <property type="term" value="C:respiratory chain complex III"/>
    <property type="evidence" value="ECO:0007669"/>
    <property type="project" value="InterPro"/>
</dbReference>